<keyword evidence="1" id="KW-0732">Signal</keyword>
<evidence type="ECO:0000313" key="2">
    <source>
        <dbReference type="EMBL" id="MBB5723039.1"/>
    </source>
</evidence>
<dbReference type="EMBL" id="JACIJM010000007">
    <property type="protein sequence ID" value="MBB5723039.1"/>
    <property type="molecule type" value="Genomic_DNA"/>
</dbReference>
<evidence type="ECO:0000256" key="1">
    <source>
        <dbReference type="SAM" id="SignalP"/>
    </source>
</evidence>
<dbReference type="AlphaFoldDB" id="A0A7W9EYT7"/>
<proteinExistence type="predicted"/>
<evidence type="ECO:0008006" key="4">
    <source>
        <dbReference type="Google" id="ProtNLM"/>
    </source>
</evidence>
<comment type="caution">
    <text evidence="2">The sequence shown here is derived from an EMBL/GenBank/DDBJ whole genome shotgun (WGS) entry which is preliminary data.</text>
</comment>
<accession>A0A7W9EYT7</accession>
<evidence type="ECO:0000313" key="3">
    <source>
        <dbReference type="Proteomes" id="UP000535415"/>
    </source>
</evidence>
<organism evidence="2 3">
    <name type="scientific">Yoonia ponticola</name>
    <dbReference type="NCBI Taxonomy" id="1524255"/>
    <lineage>
        <taxon>Bacteria</taxon>
        <taxon>Pseudomonadati</taxon>
        <taxon>Pseudomonadota</taxon>
        <taxon>Alphaproteobacteria</taxon>
        <taxon>Rhodobacterales</taxon>
        <taxon>Paracoccaceae</taxon>
        <taxon>Yoonia</taxon>
    </lineage>
</organism>
<feature type="chain" id="PRO_5031030546" description="DUF1036 domain-containing protein" evidence="1">
    <location>
        <begin position="23"/>
        <end position="183"/>
    </location>
</feature>
<dbReference type="Proteomes" id="UP000535415">
    <property type="component" value="Unassembled WGS sequence"/>
</dbReference>
<protein>
    <recommendedName>
        <fullName evidence="4">DUF1036 domain-containing protein</fullName>
    </recommendedName>
</protein>
<sequence length="183" mass="20081">MGLTRRAARNMQATLVCMFAFAQTATATTLNMCWTGGNGYTMTGRMELPDSAMNKPMVREDDITAFKITGYLNGARVGSWNLIEQTEATSWVLYFDPATFTFPTAIDLNRPVSQEWNANGDVDDCGTPGFGFNAGNFAQDVCVNGKYIEPSSIDPETTFFATFEPVTPDCRSVAALSKSRRHP</sequence>
<dbReference type="RefSeq" id="WP_246414674.1">
    <property type="nucleotide sequence ID" value="NZ_JACIJM010000007.1"/>
</dbReference>
<feature type="signal peptide" evidence="1">
    <location>
        <begin position="1"/>
        <end position="22"/>
    </location>
</feature>
<gene>
    <name evidence="2" type="ORF">FHS72_002675</name>
</gene>
<reference evidence="2 3" key="1">
    <citation type="submission" date="2020-08" db="EMBL/GenBank/DDBJ databases">
        <title>Genomic Encyclopedia of Type Strains, Phase IV (KMG-IV): sequencing the most valuable type-strain genomes for metagenomic binning, comparative biology and taxonomic classification.</title>
        <authorList>
            <person name="Goeker M."/>
        </authorList>
    </citation>
    <scope>NUCLEOTIDE SEQUENCE [LARGE SCALE GENOMIC DNA]</scope>
    <source>
        <strain evidence="2 3">DSM 101064</strain>
    </source>
</reference>
<keyword evidence="3" id="KW-1185">Reference proteome</keyword>
<name>A0A7W9EYT7_9RHOB</name>